<reference evidence="3" key="1">
    <citation type="journal article" date="2019" name="Int. J. Syst. Evol. Microbiol.">
        <title>The Global Catalogue of Microorganisms (GCM) 10K type strain sequencing project: providing services to taxonomists for standard genome sequencing and annotation.</title>
        <authorList>
            <consortium name="The Broad Institute Genomics Platform"/>
            <consortium name="The Broad Institute Genome Sequencing Center for Infectious Disease"/>
            <person name="Wu L."/>
            <person name="Ma J."/>
        </authorList>
    </citation>
    <scope>NUCLEOTIDE SEQUENCE [LARGE SCALE GENOMIC DNA]</scope>
    <source>
        <strain evidence="3">CGMCC 1.13587</strain>
    </source>
</reference>
<dbReference type="Proteomes" id="UP001596111">
    <property type="component" value="Unassembled WGS sequence"/>
</dbReference>
<gene>
    <name evidence="2" type="ORF">ACFPPB_18985</name>
</gene>
<sequence>MLKTIAGLALAGTAFLTLASAQATAIDPRAAHAAFADRQAMCDRDGGALWGKSVCGPLMFIDPGTREVVANQNTPDDALTKTGDVFTGKLGSEVLISSTTVEWKGLRWSMILWPLPDDAATRKTELAHEAWHVIQESLGFPTNSPVEAQLGSAFGRTTMRLEWRALAAALTATDTAARKTAIRDALIFRAWRRARAKDATDQENQLLLNEGLAEYTGRRLSGQNDATVATALGDAEKGDAYARLFAFASGPAYGFLLDDYSKDWRKHLSAQSDLGDMLAHLADVSLPTDIAAAACKAGRRYNLAGVEADEKTIALAHDKQAGIWIAQLVSGAVLHLPSHHMKAEFNPSILFPLPPYGTVYPKLQVVTDWGKLKVDGAALIDDNWTSVTVAAPANAATLSGSGWTLELAPEWSIVPDKKPGDFTVAKNRHRP</sequence>
<keyword evidence="1" id="KW-0732">Signal</keyword>
<protein>
    <submittedName>
        <fullName evidence="2">Uncharacterized protein</fullName>
    </submittedName>
</protein>
<dbReference type="RefSeq" id="WP_377330013.1">
    <property type="nucleotide sequence ID" value="NZ_JBHSNG010000037.1"/>
</dbReference>
<evidence type="ECO:0000256" key="1">
    <source>
        <dbReference type="SAM" id="SignalP"/>
    </source>
</evidence>
<evidence type="ECO:0000313" key="3">
    <source>
        <dbReference type="Proteomes" id="UP001596111"/>
    </source>
</evidence>
<name>A0ABW0T1I7_9GAMM</name>
<dbReference type="EMBL" id="JBHSNG010000037">
    <property type="protein sequence ID" value="MFC5583204.1"/>
    <property type="molecule type" value="Genomic_DNA"/>
</dbReference>
<feature type="signal peptide" evidence="1">
    <location>
        <begin position="1"/>
        <end position="25"/>
    </location>
</feature>
<feature type="chain" id="PRO_5047225661" evidence="1">
    <location>
        <begin position="26"/>
        <end position="431"/>
    </location>
</feature>
<keyword evidence="3" id="KW-1185">Reference proteome</keyword>
<accession>A0ABW0T1I7</accession>
<comment type="caution">
    <text evidence="2">The sequence shown here is derived from an EMBL/GenBank/DDBJ whole genome shotgun (WGS) entry which is preliminary data.</text>
</comment>
<proteinExistence type="predicted"/>
<evidence type="ECO:0000313" key="2">
    <source>
        <dbReference type="EMBL" id="MFC5583204.1"/>
    </source>
</evidence>
<organism evidence="2 3">
    <name type="scientific">Rhodanobacter terrae</name>
    <dbReference type="NCBI Taxonomy" id="418647"/>
    <lineage>
        <taxon>Bacteria</taxon>
        <taxon>Pseudomonadati</taxon>
        <taxon>Pseudomonadota</taxon>
        <taxon>Gammaproteobacteria</taxon>
        <taxon>Lysobacterales</taxon>
        <taxon>Rhodanobacteraceae</taxon>
        <taxon>Rhodanobacter</taxon>
    </lineage>
</organism>